<keyword evidence="8" id="KW-0496">Mitochondrion</keyword>
<evidence type="ECO:0000256" key="4">
    <source>
        <dbReference type="ARBA" id="ARBA00011657"/>
    </source>
</evidence>
<dbReference type="EMBL" id="CP002500">
    <property type="protein sequence ID" value="AET39647.1"/>
    <property type="molecule type" value="Genomic_DNA"/>
</dbReference>
<dbReference type="GeneID" id="11470176"/>
<evidence type="ECO:0000256" key="1">
    <source>
        <dbReference type="ARBA" id="ARBA00002412"/>
    </source>
</evidence>
<comment type="subcellular location">
    <subcellularLocation>
        <location evidence="2">Mitochondrion</location>
    </subcellularLocation>
</comment>
<evidence type="ECO:0000313" key="10">
    <source>
        <dbReference type="Proteomes" id="UP000006790"/>
    </source>
</evidence>
<protein>
    <recommendedName>
        <fullName evidence="5">ATPase expression protein 2, mitochondrial</fullName>
    </recommendedName>
</protein>
<dbReference type="HOGENOM" id="CLU_035070_0_0_1"/>
<comment type="subunit">
    <text evidence="4">Binds to the 5'UTR of the OLI1 mRNA.</text>
</comment>
<sequence length="527" mass="61886">MSYGRQFVRIIKRVNSSTSNLDANVANGISSDTLQARAMVFHKQYDPVRVERKALKNTLSKSYLYENDKYQMLRSFLDDTKLSGDVHPGGLPACQEMSSEEFSIFFNRLLPTSGSSFSLKEAIPENMVVPLANKLYQFYMAILEREKKTRFTPMELHDLNKFSNWFLNENKLKLARKVLQQILRQTGSEQLPRDHQTLVTYFQLYLGSLASLWPTPKVQSACYDKLVRGSRRPKYVVYNSLPEGIMYDVLQKLLENDDWKHLRSSELDAKILYSLCHYNRMDLFEGFMERAWGIVDHPKKVEKEVPVDISSGTYPGSEVLIAIVTSFSYRNDLEKAVRLVDAFLNKYPQMDLRTEFWEKLFLWTRVMFDRKLDPLGSLQKACWLRMLSWYKSRGESVPYSSYLASCRYEILKQTSNYKDAMAMFPDYMSAVYAKSAAAKHNLTVVRKYQKFVIRELSARGKRDACTQFIEQWRFNEENEKELQDTFQRHWNKYTIRQEKRRSSARNKQLKLQDDDDDDFSLTGVQLW</sequence>
<keyword evidence="10" id="KW-1185">Reference proteome</keyword>
<dbReference type="GO" id="GO:0005739">
    <property type="term" value="C:mitochondrion"/>
    <property type="evidence" value="ECO:0007669"/>
    <property type="project" value="UniProtKB-SubCell"/>
</dbReference>
<evidence type="ECO:0000256" key="2">
    <source>
        <dbReference type="ARBA" id="ARBA00004173"/>
    </source>
</evidence>
<proteinExistence type="inferred from homology"/>
<dbReference type="OMA" id="LQLRCGA"/>
<evidence type="ECO:0000256" key="7">
    <source>
        <dbReference type="ARBA" id="ARBA00022946"/>
    </source>
</evidence>
<organism evidence="9 10">
    <name type="scientific">Eremothecium cymbalariae (strain CBS 270.75 / DBVPG 7215 / KCTC 17166 / NRRL Y-17582)</name>
    <name type="common">Yeast</name>
    <dbReference type="NCBI Taxonomy" id="931890"/>
    <lineage>
        <taxon>Eukaryota</taxon>
        <taxon>Fungi</taxon>
        <taxon>Dikarya</taxon>
        <taxon>Ascomycota</taxon>
        <taxon>Saccharomycotina</taxon>
        <taxon>Saccharomycetes</taxon>
        <taxon>Saccharomycetales</taxon>
        <taxon>Saccharomycetaceae</taxon>
        <taxon>Eremothecium</taxon>
    </lineage>
</organism>
<keyword evidence="6" id="KW-0810">Translation regulation</keyword>
<dbReference type="KEGG" id="erc:Ecym_4618"/>
<dbReference type="Proteomes" id="UP000006790">
    <property type="component" value="Chromosome 4"/>
</dbReference>
<accession>G8JSC5</accession>
<comment type="similarity">
    <text evidence="3">Belongs to the AEP2 family.</text>
</comment>
<comment type="function">
    <text evidence="1">Required for translation of the mitochondrial OLI1 transcript coding for the mitochondrial ATP synthase subunit 9.</text>
</comment>
<name>G8JSC5_ERECY</name>
<gene>
    <name evidence="9" type="ordered locus">Ecym_4618</name>
</gene>
<evidence type="ECO:0000256" key="8">
    <source>
        <dbReference type="ARBA" id="ARBA00023128"/>
    </source>
</evidence>
<reference evidence="10" key="1">
    <citation type="journal article" date="2012" name="G3 (Bethesda)">
        <title>Pichia sorbitophila, an interspecies yeast hybrid reveals early steps of genome resolution following polyploidization.</title>
        <authorList>
            <person name="Leh Louis V."/>
            <person name="Despons L."/>
            <person name="Friedrich A."/>
            <person name="Martin T."/>
            <person name="Durrens P."/>
            <person name="Casaregola S."/>
            <person name="Neuveglise C."/>
            <person name="Fairhead C."/>
            <person name="Marck C."/>
            <person name="Cruz J.A."/>
            <person name="Straub M.L."/>
            <person name="Kugler V."/>
            <person name="Sacerdot C."/>
            <person name="Uzunov Z."/>
            <person name="Thierry A."/>
            <person name="Weiss S."/>
            <person name="Bleykasten C."/>
            <person name="De Montigny J."/>
            <person name="Jacques N."/>
            <person name="Jung P."/>
            <person name="Lemaire M."/>
            <person name="Mallet S."/>
            <person name="Morel G."/>
            <person name="Richard G.F."/>
            <person name="Sarkar A."/>
            <person name="Savel G."/>
            <person name="Schacherer J."/>
            <person name="Seret M.L."/>
            <person name="Talla E."/>
            <person name="Samson G."/>
            <person name="Jubin C."/>
            <person name="Poulain J."/>
            <person name="Vacherie B."/>
            <person name="Barbe V."/>
            <person name="Pelletier E."/>
            <person name="Sherman D.J."/>
            <person name="Westhof E."/>
            <person name="Weissenbach J."/>
            <person name="Baret P.V."/>
            <person name="Wincker P."/>
            <person name="Gaillardin C."/>
            <person name="Dujon B."/>
            <person name="Souciet J.L."/>
        </authorList>
    </citation>
    <scope>NUCLEOTIDE SEQUENCE [LARGE SCALE GENOMIC DNA]</scope>
    <source>
        <strain evidence="10">CBS 270.75 / DBVPG 7215 / KCTC 17166 / NRRL Y-17582</strain>
    </source>
</reference>
<dbReference type="AlphaFoldDB" id="G8JSC5"/>
<dbReference type="OrthoDB" id="4062665at2759"/>
<evidence type="ECO:0000256" key="5">
    <source>
        <dbReference type="ARBA" id="ARBA00019258"/>
    </source>
</evidence>
<dbReference type="GO" id="GO:0006417">
    <property type="term" value="P:regulation of translation"/>
    <property type="evidence" value="ECO:0007669"/>
    <property type="project" value="UniProtKB-KW"/>
</dbReference>
<dbReference type="InterPro" id="IPR024319">
    <property type="entry name" value="ATPase_expression_mit"/>
</dbReference>
<keyword evidence="7" id="KW-0809">Transit peptide</keyword>
<dbReference type="InParanoid" id="G8JSC5"/>
<evidence type="ECO:0000256" key="6">
    <source>
        <dbReference type="ARBA" id="ARBA00022845"/>
    </source>
</evidence>
<dbReference type="eggNOG" id="ENOG502RX9I">
    <property type="taxonomic scope" value="Eukaryota"/>
</dbReference>
<dbReference type="FunCoup" id="G8JSC5">
    <property type="interactions" value="48"/>
</dbReference>
<evidence type="ECO:0000313" key="9">
    <source>
        <dbReference type="EMBL" id="AET39647.1"/>
    </source>
</evidence>
<dbReference type="RefSeq" id="XP_003646464.1">
    <property type="nucleotide sequence ID" value="XM_003646416.1"/>
</dbReference>
<dbReference type="Pfam" id="PF12921">
    <property type="entry name" value="ATP13"/>
    <property type="match status" value="1"/>
</dbReference>
<evidence type="ECO:0000256" key="3">
    <source>
        <dbReference type="ARBA" id="ARBA00009790"/>
    </source>
</evidence>